<proteinExistence type="predicted"/>
<keyword evidence="2" id="KW-1133">Transmembrane helix</keyword>
<accession>A0A8J6LHE3</accession>
<feature type="coiled-coil region" evidence="1">
    <location>
        <begin position="93"/>
        <end position="120"/>
    </location>
</feature>
<dbReference type="RefSeq" id="WP_181338446.1">
    <property type="nucleotide sequence ID" value="NZ_JAAKDE010000001.1"/>
</dbReference>
<dbReference type="AlphaFoldDB" id="A0A8J6LHE3"/>
<keyword evidence="4" id="KW-1185">Reference proteome</keyword>
<keyword evidence="2" id="KW-0812">Transmembrane</keyword>
<feature type="transmembrane region" description="Helical" evidence="2">
    <location>
        <begin position="6"/>
        <end position="23"/>
    </location>
</feature>
<sequence>MKKLWLFPMIFFLLILLAGYLRWEKGPLQQVGAYQVQHLKDQWTGQRWVILYGGLAEESSDPDHRPYPLYSGEWLPYFSREELDLRLEEVLNRPEYQGKRQILQQRIKDLEIEAARVAESTDKAPAVTETERETVRQALYDATWELNTLYAGAKQVLLAEYRGEAKKRELLATAIWGFLLVVTFSFALHYFLAEVKRWKQVHETYEIVEYVTKNNRYPLGK</sequence>
<feature type="transmembrane region" description="Helical" evidence="2">
    <location>
        <begin position="170"/>
        <end position="192"/>
    </location>
</feature>
<name>A0A8J6LHE3_9FIRM</name>
<evidence type="ECO:0000313" key="4">
    <source>
        <dbReference type="Proteomes" id="UP000657177"/>
    </source>
</evidence>
<protein>
    <submittedName>
        <fullName evidence="3">Uncharacterized protein</fullName>
    </submittedName>
</protein>
<organism evidence="3 4">
    <name type="scientific">Capillibacterium thermochitinicola</name>
    <dbReference type="NCBI Taxonomy" id="2699427"/>
    <lineage>
        <taxon>Bacteria</taxon>
        <taxon>Bacillati</taxon>
        <taxon>Bacillota</taxon>
        <taxon>Capillibacterium</taxon>
    </lineage>
</organism>
<gene>
    <name evidence="3" type="ORF">G5B42_00305</name>
</gene>
<evidence type="ECO:0000256" key="2">
    <source>
        <dbReference type="SAM" id="Phobius"/>
    </source>
</evidence>
<dbReference type="EMBL" id="JAAKDE010000001">
    <property type="protein sequence ID" value="MBA2132005.1"/>
    <property type="molecule type" value="Genomic_DNA"/>
</dbReference>
<evidence type="ECO:0000256" key="1">
    <source>
        <dbReference type="SAM" id="Coils"/>
    </source>
</evidence>
<evidence type="ECO:0000313" key="3">
    <source>
        <dbReference type="EMBL" id="MBA2132005.1"/>
    </source>
</evidence>
<keyword evidence="1" id="KW-0175">Coiled coil</keyword>
<comment type="caution">
    <text evidence="3">The sequence shown here is derived from an EMBL/GenBank/DDBJ whole genome shotgun (WGS) entry which is preliminary data.</text>
</comment>
<keyword evidence="2" id="KW-0472">Membrane</keyword>
<reference evidence="3" key="1">
    <citation type="submission" date="2020-06" db="EMBL/GenBank/DDBJ databases">
        <title>Novel chitinolytic bacterium.</title>
        <authorList>
            <person name="Ungkulpasvich U."/>
            <person name="Kosugi A."/>
            <person name="Uke A."/>
        </authorList>
    </citation>
    <scope>NUCLEOTIDE SEQUENCE</scope>
    <source>
        <strain evidence="3">UUS1-1</strain>
    </source>
</reference>
<dbReference type="Proteomes" id="UP000657177">
    <property type="component" value="Unassembled WGS sequence"/>
</dbReference>